<dbReference type="Pfam" id="PF04082">
    <property type="entry name" value="Fungal_trans"/>
    <property type="match status" value="1"/>
</dbReference>
<dbReference type="PANTHER" id="PTHR31845:SF19">
    <property type="entry name" value="TRANSCRIPTION FACTOR DOMAIN-CONTAINING PROTEIN"/>
    <property type="match status" value="1"/>
</dbReference>
<dbReference type="Proteomes" id="UP000193467">
    <property type="component" value="Unassembled WGS sequence"/>
</dbReference>
<feature type="domain" description="Zn(2)-C6 fungal-type" evidence="8">
    <location>
        <begin position="16"/>
        <end position="47"/>
    </location>
</feature>
<dbReference type="OrthoDB" id="3163292at2759"/>
<dbReference type="GO" id="GO:0005634">
    <property type="term" value="C:nucleus"/>
    <property type="evidence" value="ECO:0007669"/>
    <property type="project" value="UniProtKB-SubCell"/>
</dbReference>
<evidence type="ECO:0000256" key="3">
    <source>
        <dbReference type="ARBA" id="ARBA00023015"/>
    </source>
</evidence>
<keyword evidence="6" id="KW-0539">Nucleus</keyword>
<keyword evidence="4" id="KW-0238">DNA-binding</keyword>
<dbReference type="InterPro" id="IPR036864">
    <property type="entry name" value="Zn2-C6_fun-type_DNA-bd_sf"/>
</dbReference>
<dbReference type="PROSITE" id="PS00463">
    <property type="entry name" value="ZN2_CY6_FUNGAL_1"/>
    <property type="match status" value="1"/>
</dbReference>
<feature type="region of interest" description="Disordered" evidence="7">
    <location>
        <begin position="56"/>
        <end position="85"/>
    </location>
</feature>
<comment type="subcellular location">
    <subcellularLocation>
        <location evidence="1">Nucleus</location>
    </subcellularLocation>
</comment>
<dbReference type="CDD" id="cd12148">
    <property type="entry name" value="fungal_TF_MHR"/>
    <property type="match status" value="1"/>
</dbReference>
<dbReference type="SMART" id="SM00066">
    <property type="entry name" value="GAL4"/>
    <property type="match status" value="1"/>
</dbReference>
<dbReference type="PROSITE" id="PS50048">
    <property type="entry name" value="ZN2_CY6_FUNGAL_2"/>
    <property type="match status" value="1"/>
</dbReference>
<proteinExistence type="predicted"/>
<evidence type="ECO:0000256" key="1">
    <source>
        <dbReference type="ARBA" id="ARBA00004123"/>
    </source>
</evidence>
<evidence type="ECO:0000256" key="2">
    <source>
        <dbReference type="ARBA" id="ARBA00022723"/>
    </source>
</evidence>
<evidence type="ECO:0000256" key="4">
    <source>
        <dbReference type="ARBA" id="ARBA00023125"/>
    </source>
</evidence>
<evidence type="ECO:0000256" key="7">
    <source>
        <dbReference type="SAM" id="MobiDB-lite"/>
    </source>
</evidence>
<dbReference type="SMART" id="SM00906">
    <property type="entry name" value="Fungal_trans"/>
    <property type="match status" value="1"/>
</dbReference>
<gene>
    <name evidence="9" type="ORF">BCR35DRAFT_351006</name>
</gene>
<dbReference type="CDD" id="cd00067">
    <property type="entry name" value="GAL4"/>
    <property type="match status" value="1"/>
</dbReference>
<sequence length="566" mass="62518">MEAGPSTKPPSVNKLACTSCRTRKVRCLEGDGERCSQCCKHDLVCRYEAHKRGRPLGSKTKAAKVKQLPPRTPQEPSLPLEPNHELQPELGAPLALFGGSASAEQGQGTTGDRLYRYQPQSIFAPRYDNGLLLDPLTSGVCSVEEAKHLFNFFFAHLHSYGGFLDAELHGDVEFIRARSSLLLTAVLMISARHDHSPSSQAIAERADAHISKVCWPAVLLENYRSVQALQACMLLATWRASGSRGDEDSGWALFGHALRMAVEIGLQRPLRKLHDESNEAGERLVRDAQRAWSTLALADASWSAQTGRPPLLPLEQQPPEWLQSQITTPEDRSIVALIEYRRILKSLRSQNADALELPAKELLDWQEKWYRPGNGARMSELGNIYSSYGQLLLLGARLSSGYGVASVAFKEAASLIDAAAVLPTEVLHHAHDNFYTMLMYSIQIVFHLRDKSIDPSAITHTITTLHALQPLMSSAGSTPPHKDGLAHLYAARLAKLLNAWEVERSGGEVGDLLTVQPSNAVQQTGYDDLMTMGSDFLSLDSTYLSFFEQQPDVLGFDGNWMPTMQW</sequence>
<comment type="caution">
    <text evidence="9">The sequence shown here is derived from an EMBL/GenBank/DDBJ whole genome shotgun (WGS) entry which is preliminary data.</text>
</comment>
<dbReference type="InParanoid" id="A0A1Y2FWV6"/>
<dbReference type="SUPFAM" id="SSF57701">
    <property type="entry name" value="Zn2/Cys6 DNA-binding domain"/>
    <property type="match status" value="1"/>
</dbReference>
<keyword evidence="5" id="KW-0804">Transcription</keyword>
<dbReference type="InterPro" id="IPR001138">
    <property type="entry name" value="Zn2Cys6_DnaBD"/>
</dbReference>
<name>A0A1Y2FWV6_9BASI</name>
<dbReference type="InterPro" id="IPR007219">
    <property type="entry name" value="XnlR_reg_dom"/>
</dbReference>
<dbReference type="PANTHER" id="PTHR31845">
    <property type="entry name" value="FINGER DOMAIN PROTEIN, PUTATIVE-RELATED"/>
    <property type="match status" value="1"/>
</dbReference>
<evidence type="ECO:0000313" key="10">
    <source>
        <dbReference type="Proteomes" id="UP000193467"/>
    </source>
</evidence>
<keyword evidence="3" id="KW-0805">Transcription regulation</keyword>
<evidence type="ECO:0000256" key="5">
    <source>
        <dbReference type="ARBA" id="ARBA00023163"/>
    </source>
</evidence>
<evidence type="ECO:0000313" key="9">
    <source>
        <dbReference type="EMBL" id="ORY88499.1"/>
    </source>
</evidence>
<protein>
    <recommendedName>
        <fullName evidence="8">Zn(2)-C6 fungal-type domain-containing protein</fullName>
    </recommendedName>
</protein>
<dbReference type="GO" id="GO:0008270">
    <property type="term" value="F:zinc ion binding"/>
    <property type="evidence" value="ECO:0007669"/>
    <property type="project" value="InterPro"/>
</dbReference>
<dbReference type="InterPro" id="IPR051089">
    <property type="entry name" value="prtT"/>
</dbReference>
<dbReference type="EMBL" id="MCGR01000010">
    <property type="protein sequence ID" value="ORY88499.1"/>
    <property type="molecule type" value="Genomic_DNA"/>
</dbReference>
<evidence type="ECO:0000256" key="6">
    <source>
        <dbReference type="ARBA" id="ARBA00023242"/>
    </source>
</evidence>
<organism evidence="9 10">
    <name type="scientific">Leucosporidium creatinivorum</name>
    <dbReference type="NCBI Taxonomy" id="106004"/>
    <lineage>
        <taxon>Eukaryota</taxon>
        <taxon>Fungi</taxon>
        <taxon>Dikarya</taxon>
        <taxon>Basidiomycota</taxon>
        <taxon>Pucciniomycotina</taxon>
        <taxon>Microbotryomycetes</taxon>
        <taxon>Leucosporidiales</taxon>
        <taxon>Leucosporidium</taxon>
    </lineage>
</organism>
<keyword evidence="10" id="KW-1185">Reference proteome</keyword>
<dbReference type="AlphaFoldDB" id="A0A1Y2FWV6"/>
<evidence type="ECO:0000259" key="8">
    <source>
        <dbReference type="PROSITE" id="PS50048"/>
    </source>
</evidence>
<reference evidence="9 10" key="1">
    <citation type="submission" date="2016-07" db="EMBL/GenBank/DDBJ databases">
        <title>Pervasive Adenine N6-methylation of Active Genes in Fungi.</title>
        <authorList>
            <consortium name="DOE Joint Genome Institute"/>
            <person name="Mondo S.J."/>
            <person name="Dannebaum R.O."/>
            <person name="Kuo R.C."/>
            <person name="Labutti K."/>
            <person name="Haridas S."/>
            <person name="Kuo A."/>
            <person name="Salamov A."/>
            <person name="Ahrendt S.R."/>
            <person name="Lipzen A."/>
            <person name="Sullivan W."/>
            <person name="Andreopoulos W.B."/>
            <person name="Clum A."/>
            <person name="Lindquist E."/>
            <person name="Daum C."/>
            <person name="Ramamoorthy G.K."/>
            <person name="Gryganskyi A."/>
            <person name="Culley D."/>
            <person name="Magnuson J.K."/>
            <person name="James T.Y."/>
            <person name="O'Malley M.A."/>
            <person name="Stajich J.E."/>
            <person name="Spatafora J.W."/>
            <person name="Visel A."/>
            <person name="Grigoriev I.V."/>
        </authorList>
    </citation>
    <scope>NUCLEOTIDE SEQUENCE [LARGE SCALE GENOMIC DNA]</scope>
    <source>
        <strain evidence="9 10">62-1032</strain>
    </source>
</reference>
<accession>A0A1Y2FWV6</accession>
<keyword evidence="2" id="KW-0479">Metal-binding</keyword>
<dbReference type="GO" id="GO:0000976">
    <property type="term" value="F:transcription cis-regulatory region binding"/>
    <property type="evidence" value="ECO:0007669"/>
    <property type="project" value="TreeGrafter"/>
</dbReference>
<dbReference type="Gene3D" id="4.10.240.10">
    <property type="entry name" value="Zn(2)-C6 fungal-type DNA-binding domain"/>
    <property type="match status" value="1"/>
</dbReference>
<dbReference type="GO" id="GO:0006351">
    <property type="term" value="P:DNA-templated transcription"/>
    <property type="evidence" value="ECO:0007669"/>
    <property type="project" value="InterPro"/>
</dbReference>
<dbReference type="GO" id="GO:0000981">
    <property type="term" value="F:DNA-binding transcription factor activity, RNA polymerase II-specific"/>
    <property type="evidence" value="ECO:0007669"/>
    <property type="project" value="InterPro"/>
</dbReference>